<evidence type="ECO:0000313" key="3">
    <source>
        <dbReference type="Proteomes" id="UP000018949"/>
    </source>
</evidence>
<accession>W4RR75</accession>
<proteinExistence type="predicted"/>
<gene>
    <name evidence="2" type="ORF">JCM21738_3538</name>
</gene>
<dbReference type="AlphaFoldDB" id="W4RR75"/>
<organism evidence="2 3">
    <name type="scientific">Mesobacillus boroniphilus JCM 21738</name>
    <dbReference type="NCBI Taxonomy" id="1294265"/>
    <lineage>
        <taxon>Bacteria</taxon>
        <taxon>Bacillati</taxon>
        <taxon>Bacillota</taxon>
        <taxon>Bacilli</taxon>
        <taxon>Bacillales</taxon>
        <taxon>Bacillaceae</taxon>
        <taxon>Mesobacillus</taxon>
    </lineage>
</organism>
<reference evidence="2 3" key="1">
    <citation type="submission" date="2013-12" db="EMBL/GenBank/DDBJ databases">
        <title>NBRP : Genome information of microbial organism related human and environment.</title>
        <authorList>
            <person name="Hattori M."/>
            <person name="Oshima K."/>
            <person name="Inaba H."/>
            <person name="Suda W."/>
            <person name="Sakamoto M."/>
            <person name="Iino T."/>
            <person name="Kitahara M."/>
            <person name="Oshida Y."/>
            <person name="Iida T."/>
            <person name="Kudo T."/>
            <person name="Itoh T."/>
            <person name="Ahmed I."/>
            <person name="Ohkuma M."/>
        </authorList>
    </citation>
    <scope>NUCLEOTIDE SEQUENCE [LARGE SCALE GENOMIC DNA]</scope>
    <source>
        <strain evidence="2 3">JCM 21738</strain>
    </source>
</reference>
<dbReference type="Pfam" id="PF00248">
    <property type="entry name" value="Aldo_ket_red"/>
    <property type="match status" value="1"/>
</dbReference>
<evidence type="ECO:0000259" key="1">
    <source>
        <dbReference type="Pfam" id="PF00248"/>
    </source>
</evidence>
<dbReference type="EMBL" id="BAUW01000049">
    <property type="protein sequence ID" value="GAE46622.1"/>
    <property type="molecule type" value="Genomic_DNA"/>
</dbReference>
<protein>
    <submittedName>
        <fullName evidence="2">Ion-channel protein</fullName>
    </submittedName>
</protein>
<comment type="caution">
    <text evidence="2">The sequence shown here is derived from an EMBL/GenBank/DDBJ whole genome shotgun (WGS) entry which is preliminary data.</text>
</comment>
<name>W4RR75_9BACI</name>
<keyword evidence="3" id="KW-1185">Reference proteome</keyword>
<dbReference type="InterPro" id="IPR023210">
    <property type="entry name" value="NADP_OxRdtase_dom"/>
</dbReference>
<feature type="domain" description="NADP-dependent oxidoreductase" evidence="1">
    <location>
        <begin position="9"/>
        <end position="51"/>
    </location>
</feature>
<dbReference type="Proteomes" id="UP000018949">
    <property type="component" value="Unassembled WGS sequence"/>
</dbReference>
<sequence length="52" mass="5744">MPDGTCLVLREQKITSALIGASKVSQIEENVAALNRLEFSKTELNLIDEILK</sequence>
<dbReference type="Gene3D" id="3.20.20.100">
    <property type="entry name" value="NADP-dependent oxidoreductase domain"/>
    <property type="match status" value="1"/>
</dbReference>
<evidence type="ECO:0000313" key="2">
    <source>
        <dbReference type="EMBL" id="GAE46622.1"/>
    </source>
</evidence>
<dbReference type="SUPFAM" id="SSF51430">
    <property type="entry name" value="NAD(P)-linked oxidoreductase"/>
    <property type="match status" value="1"/>
</dbReference>
<dbReference type="InterPro" id="IPR036812">
    <property type="entry name" value="NAD(P)_OxRdtase_dom_sf"/>
</dbReference>